<feature type="transmembrane region" description="Helical" evidence="7">
    <location>
        <begin position="717"/>
        <end position="742"/>
    </location>
</feature>
<keyword evidence="10" id="KW-1185">Reference proteome</keyword>
<evidence type="ECO:0000256" key="5">
    <source>
        <dbReference type="ARBA" id="ARBA00022989"/>
    </source>
</evidence>
<dbReference type="InterPro" id="IPR050545">
    <property type="entry name" value="Mycobact_MmpL"/>
</dbReference>
<dbReference type="GO" id="GO:0005886">
    <property type="term" value="C:plasma membrane"/>
    <property type="evidence" value="ECO:0007669"/>
    <property type="project" value="UniProtKB-SubCell"/>
</dbReference>
<feature type="transmembrane region" description="Helical" evidence="7">
    <location>
        <begin position="254"/>
        <end position="274"/>
    </location>
</feature>
<feature type="transmembrane region" description="Helical" evidence="7">
    <location>
        <begin position="230"/>
        <end position="249"/>
    </location>
</feature>
<keyword evidence="3" id="KW-1003">Cell membrane</keyword>
<keyword evidence="4 7" id="KW-0812">Transmembrane</keyword>
<dbReference type="SUPFAM" id="SSF82866">
    <property type="entry name" value="Multidrug efflux transporter AcrB transmembrane domain"/>
    <property type="match status" value="2"/>
</dbReference>
<feature type="transmembrane region" description="Helical" evidence="7">
    <location>
        <begin position="686"/>
        <end position="705"/>
    </location>
</feature>
<dbReference type="PANTHER" id="PTHR33406">
    <property type="entry name" value="MEMBRANE PROTEIN MJ1562-RELATED"/>
    <property type="match status" value="1"/>
</dbReference>
<dbReference type="PROSITE" id="PS50156">
    <property type="entry name" value="SSD"/>
    <property type="match status" value="1"/>
</dbReference>
<evidence type="ECO:0000256" key="4">
    <source>
        <dbReference type="ARBA" id="ARBA00022692"/>
    </source>
</evidence>
<feature type="domain" description="SSD" evidence="8">
    <location>
        <begin position="266"/>
        <end position="379"/>
    </location>
</feature>
<evidence type="ECO:0000256" key="2">
    <source>
        <dbReference type="ARBA" id="ARBA00010157"/>
    </source>
</evidence>
<dbReference type="InterPro" id="IPR000731">
    <property type="entry name" value="SSD"/>
</dbReference>
<evidence type="ECO:0000313" key="10">
    <source>
        <dbReference type="Proteomes" id="UP000245711"/>
    </source>
</evidence>
<feature type="transmembrane region" description="Helical" evidence="7">
    <location>
        <begin position="419"/>
        <end position="443"/>
    </location>
</feature>
<feature type="transmembrane region" description="Helical" evidence="7">
    <location>
        <begin position="322"/>
        <end position="343"/>
    </location>
</feature>
<keyword evidence="6 7" id="KW-0472">Membrane</keyword>
<dbReference type="RefSeq" id="WP_109326194.1">
    <property type="nucleotide sequence ID" value="NZ_CP021354.1"/>
</dbReference>
<feature type="transmembrane region" description="Helical" evidence="7">
    <location>
        <begin position="280"/>
        <end position="301"/>
    </location>
</feature>
<evidence type="ECO:0000256" key="3">
    <source>
        <dbReference type="ARBA" id="ARBA00022475"/>
    </source>
</evidence>
<feature type="transmembrane region" description="Helical" evidence="7">
    <location>
        <begin position="644"/>
        <end position="665"/>
    </location>
</feature>
<dbReference type="KEGG" id="roz:CBI38_02740"/>
<feature type="transmembrane region" description="Helical" evidence="7">
    <location>
        <begin position="577"/>
        <end position="596"/>
    </location>
</feature>
<evidence type="ECO:0000259" key="8">
    <source>
        <dbReference type="PROSITE" id="PS50156"/>
    </source>
</evidence>
<comment type="subcellular location">
    <subcellularLocation>
        <location evidence="1">Cell membrane</location>
        <topology evidence="1">Multi-pass membrane protein</topology>
    </subcellularLocation>
</comment>
<protein>
    <recommendedName>
        <fullName evidence="8">SSD domain-containing protein</fullName>
    </recommendedName>
</protein>
<feature type="transmembrane region" description="Helical" evidence="7">
    <location>
        <begin position="603"/>
        <end position="624"/>
    </location>
</feature>
<keyword evidence="5 7" id="KW-1133">Transmembrane helix</keyword>
<dbReference type="OrthoDB" id="7051771at2"/>
<dbReference type="Proteomes" id="UP000245711">
    <property type="component" value="Chromosome"/>
</dbReference>
<dbReference type="InterPro" id="IPR004869">
    <property type="entry name" value="MMPL_dom"/>
</dbReference>
<evidence type="ECO:0000256" key="7">
    <source>
        <dbReference type="SAM" id="Phobius"/>
    </source>
</evidence>
<dbReference type="PANTHER" id="PTHR33406:SF11">
    <property type="entry name" value="MEMBRANE PROTEIN SCO6666-RELATED"/>
    <property type="match status" value="1"/>
</dbReference>
<dbReference type="Pfam" id="PF03176">
    <property type="entry name" value="MMPL"/>
    <property type="match status" value="2"/>
</dbReference>
<feature type="transmembrane region" description="Helical" evidence="7">
    <location>
        <begin position="355"/>
        <end position="380"/>
    </location>
</feature>
<dbReference type="EMBL" id="CP021354">
    <property type="protein sequence ID" value="AWK70646.1"/>
    <property type="molecule type" value="Genomic_DNA"/>
</dbReference>
<evidence type="ECO:0000256" key="1">
    <source>
        <dbReference type="ARBA" id="ARBA00004651"/>
    </source>
</evidence>
<gene>
    <name evidence="9" type="ORF">CBI38_02740</name>
</gene>
<evidence type="ECO:0000256" key="6">
    <source>
        <dbReference type="ARBA" id="ARBA00023136"/>
    </source>
</evidence>
<comment type="similarity">
    <text evidence="2">Belongs to the resistance-nodulation-cell division (RND) (TC 2.A.6) family. MmpL subfamily.</text>
</comment>
<dbReference type="Gene3D" id="1.20.1640.10">
    <property type="entry name" value="Multidrug efflux transporter AcrB transmembrane domain"/>
    <property type="match status" value="2"/>
</dbReference>
<reference evidence="9 10" key="1">
    <citation type="submission" date="2017-05" db="EMBL/GenBank/DDBJ databases">
        <title>Isolation of Rhodococcus sp. S2-17 biodegrading of BP-3.</title>
        <authorList>
            <person name="Lee Y."/>
            <person name="Kim K.H."/>
            <person name="Chun B.H."/>
            <person name="Jung H.S."/>
            <person name="Jeon C.O."/>
        </authorList>
    </citation>
    <scope>NUCLEOTIDE SEQUENCE [LARGE SCALE GENOMIC DNA]</scope>
    <source>
        <strain evidence="9 10">S2-17</strain>
    </source>
</reference>
<name>A0A2S2BPU0_9NOCA</name>
<sequence length="784" mass="81102">MATYLYRIGRFAYRRKGAVISVWLVILVLMGVGAATLSGPTKDSFSIPGTPAQQAQDLMAERFPEAAGNNPMDAVSARFVFAAPEGQTLESEQSRQAMDAVLAKVRGIEQVQDAAKVDPAVASGADAAQALVNPVEANTQLLDMAKSSAADKGISEEAAVANAQALSPLNADKTVGYVEVPFKGDMGDVNKALREQISSAADAGRNAGLTVEISGSAANDAEPPGGATELVGIGVAAVVLALTFGSLVAAGLPLITAIIGIMIGSLGITVATGFTDLSSMTPTLAIMIGLAVAIDYSLFIVSRFRHELSLTSDRSEAAGRAVGTAGSAVVFAGLTVIIALIALRVVGIPFLTDMGAAAAFTVLIAVMIALTLLPAILGLFGRKAFAGKIPFLQSRDLEDDEGKPSFALRYISAVVRRPAIPLIAGVVLLGALAIPATGLSLALPSEGTGDPATSSRQAYDLVGEGFGPGKNGPLLVVVDAKDLTSGTPAAAFDEVVNTISAQDDVSNAQIVGVNRAGDTAQILVTPTSAPSDPATMDLVNNIRGAETALHDSIGVSYGVTGQTALEGDVSETLQDALIPYLAVVVGLAFLLLLLVFRSILVPLTATLGFLLSVAATFGATVAVFQEGWGGLIANPQPIVSFMPIFLIGVVFGLAMDYQVFLVTRMREEYVHGATAKQAVTVGFNHGARVVSAAAVIMMSVFAAFIAEPNSFIKSIGFALAVAVFFDAFVVRMVIIPSVMALLGDKAWWMPKWLDKILPNVDIEGEKLRQALPESDDALVGAPRP</sequence>
<dbReference type="AlphaFoldDB" id="A0A2S2BPU0"/>
<proteinExistence type="inferred from homology"/>
<organism evidence="9 10">
    <name type="scientific">Rhodococcus oxybenzonivorans</name>
    <dbReference type="NCBI Taxonomy" id="1990687"/>
    <lineage>
        <taxon>Bacteria</taxon>
        <taxon>Bacillati</taxon>
        <taxon>Actinomycetota</taxon>
        <taxon>Actinomycetes</taxon>
        <taxon>Mycobacteriales</taxon>
        <taxon>Nocardiaceae</taxon>
        <taxon>Rhodococcus</taxon>
    </lineage>
</organism>
<accession>A0A2S2BPU0</accession>
<evidence type="ECO:0000313" key="9">
    <source>
        <dbReference type="EMBL" id="AWK70646.1"/>
    </source>
</evidence>